<feature type="region of interest" description="Disordered" evidence="1">
    <location>
        <begin position="228"/>
        <end position="256"/>
    </location>
</feature>
<dbReference type="WBParaSite" id="SCUD_0001743001-mRNA-1">
    <property type="protein sequence ID" value="SCUD_0001743001-mRNA-1"/>
    <property type="gene ID" value="SCUD_0001743001"/>
</dbReference>
<sequence length="302" mass="35182">MSPDLMKMILNDNSSQFSNQSTNGIECNQKSFILTSQPVYCQKIYLIQLKNYLCNLSNQIGVLISYGDLRSNQAVNSIVTNPRHQLALAIGTIYSAELIRNSWCCQRRVSFNTCWAYPQDFQYYQQKSFTKFPFFSKNYVEQLVNNCNSLFSSSNNYNKNTTFQPINYLLFKRLCKLINQQNIEKSYSPDWFVHASITARLLQLTDPYEKLVFWKTYESDKYNIHANNHRQHSLNSRNDEDDEDPDGPMPSHSYHSSSYYVNKERNHCMFILSCEVDSEQAINKMSNCLSSTEHLTAVELLI</sequence>
<reference evidence="2 3" key="2">
    <citation type="submission" date="2018-11" db="EMBL/GenBank/DDBJ databases">
        <authorList>
            <consortium name="Pathogen Informatics"/>
        </authorList>
    </citation>
    <scope>NUCLEOTIDE SEQUENCE [LARGE SCALE GENOMIC DNA]</scope>
    <source>
        <strain evidence="2">Dakar</strain>
        <strain evidence="3">Dakar, Senegal</strain>
    </source>
</reference>
<proteinExistence type="predicted"/>
<reference evidence="4" key="1">
    <citation type="submission" date="2016-06" db="UniProtKB">
        <authorList>
            <consortium name="WormBaseParasite"/>
        </authorList>
    </citation>
    <scope>IDENTIFICATION</scope>
</reference>
<dbReference type="AlphaFoldDB" id="A0A183KQU2"/>
<protein>
    <submittedName>
        <fullName evidence="4">Pecanex-like protein</fullName>
    </submittedName>
</protein>
<gene>
    <name evidence="2" type="ORF">SCUD_LOCUS17426</name>
</gene>
<keyword evidence="3" id="KW-1185">Reference proteome</keyword>
<organism evidence="4">
    <name type="scientific">Schistosoma curassoni</name>
    <dbReference type="NCBI Taxonomy" id="6186"/>
    <lineage>
        <taxon>Eukaryota</taxon>
        <taxon>Metazoa</taxon>
        <taxon>Spiralia</taxon>
        <taxon>Lophotrochozoa</taxon>
        <taxon>Platyhelminthes</taxon>
        <taxon>Trematoda</taxon>
        <taxon>Digenea</taxon>
        <taxon>Strigeidida</taxon>
        <taxon>Schistosomatoidea</taxon>
        <taxon>Schistosomatidae</taxon>
        <taxon>Schistosoma</taxon>
    </lineage>
</organism>
<dbReference type="STRING" id="6186.A0A183KQU2"/>
<name>A0A183KQU2_9TREM</name>
<evidence type="ECO:0000256" key="1">
    <source>
        <dbReference type="SAM" id="MobiDB-lite"/>
    </source>
</evidence>
<dbReference type="EMBL" id="UZAK01039782">
    <property type="protein sequence ID" value="VDP63545.1"/>
    <property type="molecule type" value="Genomic_DNA"/>
</dbReference>
<dbReference type="Proteomes" id="UP000279833">
    <property type="component" value="Unassembled WGS sequence"/>
</dbReference>
<evidence type="ECO:0000313" key="2">
    <source>
        <dbReference type="EMBL" id="VDP63545.1"/>
    </source>
</evidence>
<accession>A0A183KQU2</accession>
<evidence type="ECO:0000313" key="4">
    <source>
        <dbReference type="WBParaSite" id="SCUD_0001743001-mRNA-1"/>
    </source>
</evidence>
<evidence type="ECO:0000313" key="3">
    <source>
        <dbReference type="Proteomes" id="UP000279833"/>
    </source>
</evidence>